<dbReference type="STRING" id="1637975.AN957_03045"/>
<keyword evidence="2" id="KW-0378">Hydrolase</keyword>
<reference evidence="2 3" key="1">
    <citation type="submission" date="2015-09" db="EMBL/GenBank/DDBJ databases">
        <title>Genome sequencing project for genomic taxonomy and phylogenomics of Bacillus-like bacteria.</title>
        <authorList>
            <person name="Liu B."/>
            <person name="Wang J."/>
            <person name="Zhu Y."/>
            <person name="Liu G."/>
            <person name="Chen Q."/>
            <person name="Chen Z."/>
            <person name="Lan J."/>
            <person name="Che J."/>
            <person name="Ge C."/>
            <person name="Shi H."/>
            <person name="Pan Z."/>
            <person name="Liu X."/>
        </authorList>
    </citation>
    <scope>NUCLEOTIDE SEQUENCE [LARGE SCALE GENOMIC DNA]</scope>
    <source>
        <strain evidence="2 3">FJAT-18043</strain>
    </source>
</reference>
<dbReference type="PATRIC" id="fig|1637975.4.peg.272"/>
<evidence type="ECO:0000313" key="3">
    <source>
        <dbReference type="Proteomes" id="UP000050996"/>
    </source>
</evidence>
<protein>
    <submittedName>
        <fullName evidence="2">Hydrolase</fullName>
    </submittedName>
</protein>
<dbReference type="RefSeq" id="WP_056682200.1">
    <property type="nucleotide sequence ID" value="NZ_LJIX01000006.1"/>
</dbReference>
<keyword evidence="3" id="KW-1185">Reference proteome</keyword>
<evidence type="ECO:0000259" key="1">
    <source>
        <dbReference type="Pfam" id="PF24032"/>
    </source>
</evidence>
<dbReference type="SUPFAM" id="SSF69279">
    <property type="entry name" value="Phage tail proteins"/>
    <property type="match status" value="1"/>
</dbReference>
<gene>
    <name evidence="2" type="ORF">AN957_03045</name>
</gene>
<dbReference type="InterPro" id="IPR056937">
    <property type="entry name" value="YqbQ/XkdQ"/>
</dbReference>
<evidence type="ECO:0000313" key="2">
    <source>
        <dbReference type="EMBL" id="KQL17687.1"/>
    </source>
</evidence>
<dbReference type="GO" id="GO:0016787">
    <property type="term" value="F:hydrolase activity"/>
    <property type="evidence" value="ECO:0007669"/>
    <property type="project" value="UniProtKB-KW"/>
</dbReference>
<name>A0A0Q3VG27_9BACI</name>
<dbReference type="EMBL" id="LJIX01000006">
    <property type="protein sequence ID" value="KQL17687.1"/>
    <property type="molecule type" value="Genomic_DNA"/>
</dbReference>
<organism evidence="2 3">
    <name type="scientific">Cytobacillus solani</name>
    <dbReference type="NCBI Taxonomy" id="1637975"/>
    <lineage>
        <taxon>Bacteria</taxon>
        <taxon>Bacillati</taxon>
        <taxon>Bacillota</taxon>
        <taxon>Bacilli</taxon>
        <taxon>Bacillales</taxon>
        <taxon>Bacillaceae</taxon>
        <taxon>Cytobacillus</taxon>
    </lineage>
</organism>
<dbReference type="Pfam" id="PF24032">
    <property type="entry name" value="YQBQ"/>
    <property type="match status" value="1"/>
</dbReference>
<dbReference type="AlphaFoldDB" id="A0A0Q3VG27"/>
<comment type="caution">
    <text evidence="2">The sequence shown here is derived from an EMBL/GenBank/DDBJ whole genome shotgun (WGS) entry which is preliminary data.</text>
</comment>
<feature type="domain" description="YqbQ/XkdQ" evidence="1">
    <location>
        <begin position="24"/>
        <end position="313"/>
    </location>
</feature>
<sequence>MSNFELIIQNGSKLMMPAVEEGIIWETARRGVPGKLTFKVVQDKDLIFEEGNAVRFKKDGQNVFYGFIFTKKRSKDGLVNVTAYDQLRYLKNKDTYVYENKTASEFIKMVAADFRMNTGTIEDTGFKIASRVEDNKELFEMFKNALDLTMDNTKKMYILYDNFGKLTLRNIEKMKLDVLIDEETGENFDYTSSIDSNTYNKIKLAYENEKTGKREIYITEDGNNINRWGVLQFFETIKESTNGKSKADALLSLYNRKTRNLSIKNAFGNIFVRGGNLVVVRLILDDIKIMNCMLVESVKHTFEESDHFMDLQLVGGDFIA</sequence>
<dbReference type="Proteomes" id="UP000050996">
    <property type="component" value="Unassembled WGS sequence"/>
</dbReference>
<proteinExistence type="predicted"/>
<accession>A0A0Q3VG27</accession>